<dbReference type="EMBL" id="JAVLET010000001">
    <property type="protein sequence ID" value="KAL0475475.1"/>
    <property type="molecule type" value="Genomic_DNA"/>
</dbReference>
<evidence type="ECO:0000313" key="1">
    <source>
        <dbReference type="EMBL" id="KAL0475475.1"/>
    </source>
</evidence>
<reference evidence="1 2" key="1">
    <citation type="submission" date="2023-09" db="EMBL/GenBank/DDBJ databases">
        <title>Multi-omics analysis of a traditional fermented food reveals byproduct-associated fungal strains for waste-to-food upcycling.</title>
        <authorList>
            <consortium name="Lawrence Berkeley National Laboratory"/>
            <person name="Rekdal V.M."/>
            <person name="Villalobos-Escobedo J.M."/>
            <person name="Rodriguez-Valeron N."/>
            <person name="Garcia M.O."/>
            <person name="Vasquez D.P."/>
            <person name="Damayanti I."/>
            <person name="Sorensen P.M."/>
            <person name="Baidoo E.E."/>
            <person name="De Carvalho A.C."/>
            <person name="Riley R."/>
            <person name="Lipzen A."/>
            <person name="He G."/>
            <person name="Yan M."/>
            <person name="Haridas S."/>
            <person name="Daum C."/>
            <person name="Yoshinaga Y."/>
            <person name="Ng V."/>
            <person name="Grigoriev I.V."/>
            <person name="Munk R."/>
            <person name="Nuraida L."/>
            <person name="Wijaya C.H."/>
            <person name="Morales P.-C."/>
            <person name="Keasling J.D."/>
        </authorList>
    </citation>
    <scope>NUCLEOTIDE SEQUENCE [LARGE SCALE GENOMIC DNA]</scope>
    <source>
        <strain evidence="1 2">FGSC 2613</strain>
    </source>
</reference>
<proteinExistence type="predicted"/>
<keyword evidence="2" id="KW-1185">Reference proteome</keyword>
<sequence>MCSLPAPLELEKSVGANTQCAEAAPQMNRNTVIVHDVVNYLANSNVRSLAGSCCSQSNLSNKNPGVTGNY</sequence>
<organism evidence="1 2">
    <name type="scientific">Neurospora intermedia</name>
    <dbReference type="NCBI Taxonomy" id="5142"/>
    <lineage>
        <taxon>Eukaryota</taxon>
        <taxon>Fungi</taxon>
        <taxon>Dikarya</taxon>
        <taxon>Ascomycota</taxon>
        <taxon>Pezizomycotina</taxon>
        <taxon>Sordariomycetes</taxon>
        <taxon>Sordariomycetidae</taxon>
        <taxon>Sordariales</taxon>
        <taxon>Sordariaceae</taxon>
        <taxon>Neurospora</taxon>
    </lineage>
</organism>
<dbReference type="Proteomes" id="UP001451303">
    <property type="component" value="Unassembled WGS sequence"/>
</dbReference>
<accession>A0ABR3DS30</accession>
<name>A0ABR3DS30_NEUIN</name>
<gene>
    <name evidence="1" type="ORF">QR685DRAFT_568260</name>
</gene>
<comment type="caution">
    <text evidence="1">The sequence shown here is derived from an EMBL/GenBank/DDBJ whole genome shotgun (WGS) entry which is preliminary data.</text>
</comment>
<protein>
    <submittedName>
        <fullName evidence="1">Uncharacterized protein</fullName>
    </submittedName>
</protein>
<evidence type="ECO:0000313" key="2">
    <source>
        <dbReference type="Proteomes" id="UP001451303"/>
    </source>
</evidence>